<dbReference type="Proteomes" id="UP000661280">
    <property type="component" value="Chromosome 5"/>
</dbReference>
<dbReference type="PANTHER" id="PTHR47172">
    <property type="entry name" value="OS01G0976800 PROTEIN"/>
    <property type="match status" value="1"/>
</dbReference>
<dbReference type="Gene3D" id="3.30.50.10">
    <property type="entry name" value="Erythroid Transcription Factor GATA-1, subunit A"/>
    <property type="match status" value="1"/>
</dbReference>
<dbReference type="RefSeq" id="XP_041543750.1">
    <property type="nucleotide sequence ID" value="XM_041690136.1"/>
</dbReference>
<keyword evidence="4" id="KW-0805">Transcription regulation</keyword>
<name>A0A7R7WBM8_ASPKA</name>
<proteinExistence type="predicted"/>
<evidence type="ECO:0000256" key="1">
    <source>
        <dbReference type="ARBA" id="ARBA00022723"/>
    </source>
</evidence>
<dbReference type="Pfam" id="PF00320">
    <property type="entry name" value="GATA"/>
    <property type="match status" value="1"/>
</dbReference>
<organism evidence="9 10">
    <name type="scientific">Aspergillus kawachii</name>
    <name type="common">White koji mold</name>
    <name type="synonym">Aspergillus awamori var. kawachi</name>
    <dbReference type="NCBI Taxonomy" id="1069201"/>
    <lineage>
        <taxon>Eukaryota</taxon>
        <taxon>Fungi</taxon>
        <taxon>Dikarya</taxon>
        <taxon>Ascomycota</taxon>
        <taxon>Pezizomycotina</taxon>
        <taxon>Eurotiomycetes</taxon>
        <taxon>Eurotiomycetidae</taxon>
        <taxon>Eurotiales</taxon>
        <taxon>Aspergillaceae</taxon>
        <taxon>Aspergillus</taxon>
        <taxon>Aspergillus subgen. Circumdati</taxon>
    </lineage>
</organism>
<keyword evidence="10" id="KW-1185">Reference proteome</keyword>
<evidence type="ECO:0000256" key="6">
    <source>
        <dbReference type="PROSITE-ProRule" id="PRU00094"/>
    </source>
</evidence>
<feature type="region of interest" description="Disordered" evidence="7">
    <location>
        <begin position="230"/>
        <end position="253"/>
    </location>
</feature>
<evidence type="ECO:0000256" key="3">
    <source>
        <dbReference type="ARBA" id="ARBA00022833"/>
    </source>
</evidence>
<reference evidence="9" key="1">
    <citation type="submission" date="2021-01" db="EMBL/GenBank/DDBJ databases">
        <authorList>
            <consortium name="Aspergillus luchuensis mut. kawachii IFO 4304 genome sequencing consortium"/>
            <person name="Kazuki M."/>
            <person name="Futagami T."/>
        </authorList>
    </citation>
    <scope>NUCLEOTIDE SEQUENCE</scope>
    <source>
        <strain evidence="9">IFO 4308</strain>
    </source>
</reference>
<evidence type="ECO:0000313" key="9">
    <source>
        <dbReference type="EMBL" id="BCR99987.1"/>
    </source>
</evidence>
<feature type="domain" description="GATA-type" evidence="8">
    <location>
        <begin position="284"/>
        <end position="312"/>
    </location>
</feature>
<sequence length="323" mass="36556">MISYSPLDLHDKTRTNHGIGAESTQQPLNQLFLCFNCSKPFRSSVLSKEIISYYTGTSETCCCCRSGINKEVLQGSFIPSYHAAEINRARDQDEQCICASRQTQTSNSSLPHLDNSIHIRLYRELLFAPLSTNTCWTLLSHIVESLQLQTPLGDGLKQSRQACVKMIKHVLQQVPVQILRNIIQDMRKHFQSSEYLPILAILETWGSGQNCAAASYCTEYSHCPHVSRCHEGNDRSQPKGPEKTLHPRDLDHTNKATRRVLTVPSKYTYRRGLRRQKRAPLKGECAECSARISPLWRVGPDGRKSLCNACGLRWSKKKRTAIV</sequence>
<accession>A0A7R7WBM8</accession>
<evidence type="ECO:0000256" key="2">
    <source>
        <dbReference type="ARBA" id="ARBA00022771"/>
    </source>
</evidence>
<gene>
    <name evidence="9" type="ORF">AKAW2_50329S</name>
</gene>
<dbReference type="InterPro" id="IPR013088">
    <property type="entry name" value="Znf_NHR/GATA"/>
</dbReference>
<keyword evidence="3" id="KW-0862">Zinc</keyword>
<dbReference type="CDD" id="cd00202">
    <property type="entry name" value="ZnF_GATA"/>
    <property type="match status" value="1"/>
</dbReference>
<evidence type="ECO:0000259" key="8">
    <source>
        <dbReference type="PROSITE" id="PS50114"/>
    </source>
</evidence>
<evidence type="ECO:0000256" key="5">
    <source>
        <dbReference type="ARBA" id="ARBA00023163"/>
    </source>
</evidence>
<keyword evidence="2 6" id="KW-0863">Zinc-finger</keyword>
<protein>
    <recommendedName>
        <fullName evidence="8">GATA-type domain-containing protein</fullName>
    </recommendedName>
</protein>
<keyword evidence="1" id="KW-0479">Metal-binding</keyword>
<dbReference type="EMBL" id="AP024429">
    <property type="protein sequence ID" value="BCR99987.1"/>
    <property type="molecule type" value="Genomic_DNA"/>
</dbReference>
<evidence type="ECO:0000256" key="4">
    <source>
        <dbReference type="ARBA" id="ARBA00023015"/>
    </source>
</evidence>
<dbReference type="KEGG" id="aluc:AKAW2_50329S"/>
<reference evidence="9" key="2">
    <citation type="submission" date="2021-02" db="EMBL/GenBank/DDBJ databases">
        <title>Aspergillus luchuensis mut. kawachii IFO 4304 genome sequence.</title>
        <authorList>
            <person name="Mori K."/>
            <person name="Kadooka C."/>
            <person name="Goto M."/>
            <person name="Futagami T."/>
        </authorList>
    </citation>
    <scope>NUCLEOTIDE SEQUENCE</scope>
    <source>
        <strain evidence="9">IFO 4308</strain>
    </source>
</reference>
<evidence type="ECO:0000313" key="10">
    <source>
        <dbReference type="Proteomes" id="UP000661280"/>
    </source>
</evidence>
<dbReference type="AlphaFoldDB" id="A0A7R7WBM8"/>
<dbReference type="PANTHER" id="PTHR47172:SF24">
    <property type="entry name" value="GATA ZINC FINGER DOMAIN-CONTAINING PROTEIN 14-RELATED"/>
    <property type="match status" value="1"/>
</dbReference>
<dbReference type="PROSITE" id="PS50114">
    <property type="entry name" value="GATA_ZN_FINGER_2"/>
    <property type="match status" value="1"/>
</dbReference>
<keyword evidence="5" id="KW-0804">Transcription</keyword>
<dbReference type="SUPFAM" id="SSF57716">
    <property type="entry name" value="Glucocorticoid receptor-like (DNA-binding domain)"/>
    <property type="match status" value="1"/>
</dbReference>
<dbReference type="InterPro" id="IPR000679">
    <property type="entry name" value="Znf_GATA"/>
</dbReference>
<dbReference type="GeneID" id="64961309"/>
<dbReference type="GO" id="GO:0008270">
    <property type="term" value="F:zinc ion binding"/>
    <property type="evidence" value="ECO:0007669"/>
    <property type="project" value="UniProtKB-KW"/>
</dbReference>
<dbReference type="GO" id="GO:0006355">
    <property type="term" value="P:regulation of DNA-templated transcription"/>
    <property type="evidence" value="ECO:0007669"/>
    <property type="project" value="InterPro"/>
</dbReference>
<dbReference type="SMART" id="SM00401">
    <property type="entry name" value="ZnF_GATA"/>
    <property type="match status" value="1"/>
</dbReference>
<dbReference type="OrthoDB" id="2162994at2759"/>
<evidence type="ECO:0000256" key="7">
    <source>
        <dbReference type="SAM" id="MobiDB-lite"/>
    </source>
</evidence>
<dbReference type="GO" id="GO:0043565">
    <property type="term" value="F:sequence-specific DNA binding"/>
    <property type="evidence" value="ECO:0007669"/>
    <property type="project" value="InterPro"/>
</dbReference>